<feature type="binding site" evidence="9">
    <location>
        <position position="164"/>
    </location>
    <ligand>
        <name>L-ornithine</name>
        <dbReference type="ChEBI" id="CHEBI:46911"/>
    </ligand>
</feature>
<dbReference type="STRING" id="1920490.GCA_001895925_01118"/>
<dbReference type="NCBIfam" id="TIGR00658">
    <property type="entry name" value="orni_carb_tr"/>
    <property type="match status" value="1"/>
</dbReference>
<comment type="caution">
    <text evidence="12">The sequence shown here is derived from an EMBL/GenBank/DDBJ whole genome shotgun (WGS) entry which is preliminary data.</text>
</comment>
<keyword evidence="5" id="KW-0055">Arginine biosynthesis</keyword>
<dbReference type="PANTHER" id="PTHR45753:SF3">
    <property type="entry name" value="ORNITHINE TRANSCARBAMYLASE, MITOCHONDRIAL"/>
    <property type="match status" value="1"/>
</dbReference>
<reference evidence="12 13" key="2">
    <citation type="submission" date="2018-03" db="EMBL/GenBank/DDBJ databases">
        <title>The ancient ancestry and fast evolution of plastids.</title>
        <authorList>
            <person name="Moore K.R."/>
            <person name="Magnabosco C."/>
            <person name="Momper L."/>
            <person name="Gold D.A."/>
            <person name="Bosak T."/>
            <person name="Fournier G.P."/>
        </authorList>
    </citation>
    <scope>NUCLEOTIDE SEQUENCE [LARGE SCALE GENOMIC DNA]</scope>
    <source>
        <strain evidence="12 13">ULC007</strain>
    </source>
</reference>
<feature type="binding site" evidence="9">
    <location>
        <position position="106"/>
    </location>
    <ligand>
        <name>carbamoyl phosphate</name>
        <dbReference type="ChEBI" id="CHEBI:58228"/>
    </ligand>
</feature>
<comment type="similarity">
    <text evidence="2 9">Belongs to the aspartate/ornithine carbamoyltransferase superfamily. OTCase family.</text>
</comment>
<keyword evidence="7 9" id="KW-0808">Transferase</keyword>
<feature type="binding site" evidence="9">
    <location>
        <position position="227"/>
    </location>
    <ligand>
        <name>L-ornithine</name>
        <dbReference type="ChEBI" id="CHEBI:46911"/>
    </ligand>
</feature>
<dbReference type="PROSITE" id="PS00097">
    <property type="entry name" value="CARBAMOYLTRANSFERASE"/>
    <property type="match status" value="1"/>
</dbReference>
<dbReference type="InterPro" id="IPR024904">
    <property type="entry name" value="OTCase_ArgI"/>
</dbReference>
<dbReference type="Gene3D" id="3.40.50.1370">
    <property type="entry name" value="Aspartate/ornithine carbamoyltransferase"/>
    <property type="match status" value="2"/>
</dbReference>
<sequence length="310" mass="33351">MGGLKGRDLLSLADLSAEEITALLDLAARMKAGNVTPIATNGYIPVLGLLFYKASTRTRVSFTVAMAQLGGQVIDLAVSSTQVGRGEPITDTARVLDRYVDILAIRTFEQQDIETFAEYAKIPIVNALTDLEHPCQILADLQTVQETFGTLSGLTLTYLGDGNNIAHSLLLGCALVGMNIRIASPSNYQPNDAIVQQAKTIAAGQSEVILTPDPIAAAKGAQVLYTDVWASMGQEDLADSRIPIFQPYQVNEQLMTYADKDAIVLHCLPAHRGEEITDGVMEGAQSKIWDQAENRMHAQKALIASLLGLV</sequence>
<evidence type="ECO:0000256" key="8">
    <source>
        <dbReference type="ARBA" id="ARBA00048772"/>
    </source>
</evidence>
<evidence type="ECO:0000256" key="2">
    <source>
        <dbReference type="ARBA" id="ARBA00007805"/>
    </source>
</evidence>
<feature type="binding site" evidence="9">
    <location>
        <begin position="267"/>
        <end position="268"/>
    </location>
    <ligand>
        <name>carbamoyl phosphate</name>
        <dbReference type="ChEBI" id="CHEBI:58228"/>
    </ligand>
</feature>
<feature type="binding site" evidence="9">
    <location>
        <position position="295"/>
    </location>
    <ligand>
        <name>carbamoyl phosphate</name>
        <dbReference type="ChEBI" id="CHEBI:58228"/>
    </ligand>
</feature>
<evidence type="ECO:0000259" key="10">
    <source>
        <dbReference type="Pfam" id="PF00185"/>
    </source>
</evidence>
<dbReference type="EC" id="2.1.3.3" evidence="3 9"/>
<proteinExistence type="inferred from homology"/>
<dbReference type="PRINTS" id="PR00102">
    <property type="entry name" value="OTCASE"/>
</dbReference>
<evidence type="ECO:0000313" key="12">
    <source>
        <dbReference type="EMBL" id="PSB18114.1"/>
    </source>
</evidence>
<dbReference type="EMBL" id="PVWG01000020">
    <property type="protein sequence ID" value="PSB18114.1"/>
    <property type="molecule type" value="Genomic_DNA"/>
</dbReference>
<evidence type="ECO:0000256" key="1">
    <source>
        <dbReference type="ARBA" id="ARBA00004975"/>
    </source>
</evidence>
<feature type="binding site" evidence="9">
    <location>
        <begin position="133"/>
        <end position="136"/>
    </location>
    <ligand>
        <name>carbamoyl phosphate</name>
        <dbReference type="ChEBI" id="CHEBI:58228"/>
    </ligand>
</feature>
<dbReference type="Pfam" id="PF02729">
    <property type="entry name" value="OTCace_N"/>
    <property type="match status" value="1"/>
</dbReference>
<evidence type="ECO:0000259" key="11">
    <source>
        <dbReference type="Pfam" id="PF02729"/>
    </source>
</evidence>
<evidence type="ECO:0000256" key="3">
    <source>
        <dbReference type="ARBA" id="ARBA00013007"/>
    </source>
</evidence>
<dbReference type="PRINTS" id="PR00100">
    <property type="entry name" value="AOTCASE"/>
</dbReference>
<evidence type="ECO:0000256" key="9">
    <source>
        <dbReference type="HAMAP-Rule" id="MF_01109"/>
    </source>
</evidence>
<dbReference type="OrthoDB" id="9802587at2"/>
<evidence type="ECO:0000256" key="5">
    <source>
        <dbReference type="ARBA" id="ARBA00022571"/>
    </source>
</evidence>
<protein>
    <recommendedName>
        <fullName evidence="4 9">Ornithine carbamoyltransferase</fullName>
        <shortName evidence="9">OTCase</shortName>
        <ecNumber evidence="3 9">2.1.3.3</ecNumber>
    </recommendedName>
</protein>
<dbReference type="RefSeq" id="WP_073073394.1">
    <property type="nucleotide sequence ID" value="NZ_MPPI01000022.1"/>
</dbReference>
<dbReference type="InterPro" id="IPR002292">
    <property type="entry name" value="Orn/put_carbamltrans"/>
</dbReference>
<dbReference type="AlphaFoldDB" id="A0A2T1DCC9"/>
<name>A0A2T1DCC9_9CYAN</name>
<comment type="catalytic activity">
    <reaction evidence="8 9">
        <text>carbamoyl phosphate + L-ornithine = L-citrulline + phosphate + H(+)</text>
        <dbReference type="Rhea" id="RHEA:19513"/>
        <dbReference type="ChEBI" id="CHEBI:15378"/>
        <dbReference type="ChEBI" id="CHEBI:43474"/>
        <dbReference type="ChEBI" id="CHEBI:46911"/>
        <dbReference type="ChEBI" id="CHEBI:57743"/>
        <dbReference type="ChEBI" id="CHEBI:58228"/>
        <dbReference type="EC" id="2.1.3.3"/>
    </reaction>
</comment>
<dbReference type="GO" id="GO:0004585">
    <property type="term" value="F:ornithine carbamoyltransferase activity"/>
    <property type="evidence" value="ECO:0007669"/>
    <property type="project" value="UniProtKB-UniRule"/>
</dbReference>
<comment type="subcellular location">
    <subcellularLocation>
        <location evidence="9">Cytoplasm</location>
    </subcellularLocation>
</comment>
<dbReference type="Pfam" id="PF00185">
    <property type="entry name" value="OTCace"/>
    <property type="match status" value="1"/>
</dbReference>
<dbReference type="PANTHER" id="PTHR45753">
    <property type="entry name" value="ORNITHINE CARBAMOYLTRANSFERASE, MITOCHONDRIAL"/>
    <property type="match status" value="1"/>
</dbReference>
<evidence type="ECO:0000256" key="7">
    <source>
        <dbReference type="ARBA" id="ARBA00022679"/>
    </source>
</evidence>
<dbReference type="GO" id="GO:0042450">
    <property type="term" value="P:L-arginine biosynthetic process via ornithine"/>
    <property type="evidence" value="ECO:0007669"/>
    <property type="project" value="UniProtKB-UniRule"/>
</dbReference>
<evidence type="ECO:0000313" key="13">
    <source>
        <dbReference type="Proteomes" id="UP000238634"/>
    </source>
</evidence>
<dbReference type="InterPro" id="IPR036901">
    <property type="entry name" value="Asp/Orn_carbamoylTrfase_sf"/>
</dbReference>
<keyword evidence="6" id="KW-0028">Amino-acid biosynthesis</keyword>
<dbReference type="InterPro" id="IPR006131">
    <property type="entry name" value="Asp_carbamoyltransf_Asp/Orn-bd"/>
</dbReference>
<dbReference type="NCBIfam" id="NF001986">
    <property type="entry name" value="PRK00779.1"/>
    <property type="match status" value="1"/>
</dbReference>
<feature type="domain" description="Aspartate/ornithine carbamoyltransferase carbamoyl-P binding" evidence="11">
    <location>
        <begin position="7"/>
        <end position="146"/>
    </location>
</feature>
<organism evidence="12 13">
    <name type="scientific">Phormidesmis priestleyi ULC007</name>
    <dbReference type="NCBI Taxonomy" id="1920490"/>
    <lineage>
        <taxon>Bacteria</taxon>
        <taxon>Bacillati</taxon>
        <taxon>Cyanobacteriota</taxon>
        <taxon>Cyanophyceae</taxon>
        <taxon>Leptolyngbyales</taxon>
        <taxon>Leptolyngbyaceae</taxon>
        <taxon>Phormidesmis</taxon>
    </lineage>
</organism>
<evidence type="ECO:0000256" key="6">
    <source>
        <dbReference type="ARBA" id="ARBA00022605"/>
    </source>
</evidence>
<dbReference type="InterPro" id="IPR006130">
    <property type="entry name" value="Asp/Orn_carbamoylTrfase"/>
</dbReference>
<accession>A0A2T1DCC9</accession>
<gene>
    <name evidence="12" type="primary">argF</name>
    <name evidence="12" type="ORF">C7B65_16490</name>
</gene>
<dbReference type="SUPFAM" id="SSF53671">
    <property type="entry name" value="Aspartate/ornithine carbamoyltransferase"/>
    <property type="match status" value="1"/>
</dbReference>
<feature type="binding site" evidence="9">
    <location>
        <begin position="55"/>
        <end position="58"/>
    </location>
    <ligand>
        <name>carbamoyl phosphate</name>
        <dbReference type="ChEBI" id="CHEBI:58228"/>
    </ligand>
</feature>
<evidence type="ECO:0000256" key="4">
    <source>
        <dbReference type="ARBA" id="ARBA00016634"/>
    </source>
</evidence>
<reference evidence="12 13" key="1">
    <citation type="submission" date="2018-02" db="EMBL/GenBank/DDBJ databases">
        <authorList>
            <person name="Cohen D.B."/>
            <person name="Kent A.D."/>
        </authorList>
    </citation>
    <scope>NUCLEOTIDE SEQUENCE [LARGE SCALE GENOMIC DNA]</scope>
    <source>
        <strain evidence="12 13">ULC007</strain>
    </source>
</reference>
<dbReference type="GO" id="GO:0019240">
    <property type="term" value="P:citrulline biosynthetic process"/>
    <property type="evidence" value="ECO:0007669"/>
    <property type="project" value="TreeGrafter"/>
</dbReference>
<dbReference type="FunFam" id="3.40.50.1370:FF:000008">
    <property type="entry name" value="Ornithine carbamoyltransferase"/>
    <property type="match status" value="1"/>
</dbReference>
<comment type="pathway">
    <text evidence="1">Amino-acid biosynthesis; L-arginine biosynthesis; L-arginine from L-ornithine and carbamoyl phosphate: step 1/3.</text>
</comment>
<dbReference type="Proteomes" id="UP000238634">
    <property type="component" value="Unassembled WGS sequence"/>
</dbReference>
<keyword evidence="13" id="KW-1185">Reference proteome</keyword>
<dbReference type="HAMAP" id="MF_01109">
    <property type="entry name" value="OTCase"/>
    <property type="match status" value="1"/>
</dbReference>
<dbReference type="InterPro" id="IPR006132">
    <property type="entry name" value="Asp/Orn_carbamoyltranf_P-bd"/>
</dbReference>
<feature type="binding site" evidence="9">
    <location>
        <position position="82"/>
    </location>
    <ligand>
        <name>carbamoyl phosphate</name>
        <dbReference type="ChEBI" id="CHEBI:58228"/>
    </ligand>
</feature>
<feature type="binding site" evidence="9">
    <location>
        <begin position="231"/>
        <end position="232"/>
    </location>
    <ligand>
        <name>L-ornithine</name>
        <dbReference type="ChEBI" id="CHEBI:46911"/>
    </ligand>
</feature>
<dbReference type="GO" id="GO:0005737">
    <property type="term" value="C:cytoplasm"/>
    <property type="evidence" value="ECO:0007669"/>
    <property type="project" value="UniProtKB-SubCell"/>
</dbReference>
<feature type="domain" description="Aspartate/ornithine carbamoyltransferase Asp/Orn-binding" evidence="10">
    <location>
        <begin position="153"/>
        <end position="305"/>
    </location>
</feature>
<keyword evidence="9" id="KW-0963">Cytoplasm</keyword>
<dbReference type="GO" id="GO:0016597">
    <property type="term" value="F:amino acid binding"/>
    <property type="evidence" value="ECO:0007669"/>
    <property type="project" value="InterPro"/>
</dbReference>